<feature type="domain" description="Peptidase A1" evidence="2">
    <location>
        <begin position="39"/>
        <end position="349"/>
    </location>
</feature>
<protein>
    <submittedName>
        <fullName evidence="3">Gastricsin</fullName>
    </submittedName>
</protein>
<gene>
    <name evidence="3" type="ORF">PSACC_03122</name>
</gene>
<evidence type="ECO:0000313" key="3">
    <source>
        <dbReference type="EMBL" id="PJF17074.1"/>
    </source>
</evidence>
<dbReference type="SUPFAM" id="SSF50630">
    <property type="entry name" value="Acid proteases"/>
    <property type="match status" value="1"/>
</dbReference>
<evidence type="ECO:0000256" key="1">
    <source>
        <dbReference type="SAM" id="SignalP"/>
    </source>
</evidence>
<dbReference type="PROSITE" id="PS51767">
    <property type="entry name" value="PEPTIDASE_A1"/>
    <property type="match status" value="1"/>
</dbReference>
<feature type="signal peptide" evidence="1">
    <location>
        <begin position="1"/>
        <end position="19"/>
    </location>
</feature>
<proteinExistence type="predicted"/>
<dbReference type="InterPro" id="IPR033121">
    <property type="entry name" value="PEPTIDASE_A1"/>
</dbReference>
<accession>A0A2H9TH36</accession>
<dbReference type="Pfam" id="PF00026">
    <property type="entry name" value="Asp"/>
    <property type="match status" value="1"/>
</dbReference>
<sequence>MMKALFVVLLSFFFEGCLASISYYLVELTEESDPKGLSIPINLYSGSPYEAPVYLSLLNSVCWVASTYCYTADCLNLNPYIVYNGEGFFSKQLPEQVYTLSAFGSQITGASVEEYCILPASPAPYPEFILNRINALRVMNYGTYRLPGVFGFGPGNLPNRRITPLVDVLGSSTFSIVLTDDAHYLVLGDQIGVPYRGSALLTDIPLYNVDDTWNYEIADFGTNTGSTVFTGLTGIAVLSTDSYPIEIPKAAGLAMATALGATVVTGEVDTYTILCSSVPSMGSIIFETIMGTISLSGFQIVNSNVGMCTFKVVGKDATRNGMPLWTMGVDFLASFYTTFNVGLSNISFYVPATSS</sequence>
<keyword evidence="4" id="KW-1185">Reference proteome</keyword>
<dbReference type="Proteomes" id="UP000240830">
    <property type="component" value="Unassembled WGS sequence"/>
</dbReference>
<keyword evidence="1" id="KW-0732">Signal</keyword>
<organism evidence="3 4">
    <name type="scientific">Paramicrosporidium saccamoebae</name>
    <dbReference type="NCBI Taxonomy" id="1246581"/>
    <lineage>
        <taxon>Eukaryota</taxon>
        <taxon>Fungi</taxon>
        <taxon>Fungi incertae sedis</taxon>
        <taxon>Cryptomycota</taxon>
        <taxon>Cryptomycota incertae sedis</taxon>
        <taxon>Paramicrosporidium</taxon>
    </lineage>
</organism>
<dbReference type="Gene3D" id="2.40.70.10">
    <property type="entry name" value="Acid Proteases"/>
    <property type="match status" value="1"/>
</dbReference>
<dbReference type="AlphaFoldDB" id="A0A2H9TH36"/>
<dbReference type="EMBL" id="MTSL01000191">
    <property type="protein sequence ID" value="PJF17074.1"/>
    <property type="molecule type" value="Genomic_DNA"/>
</dbReference>
<feature type="chain" id="PRO_5014130491" evidence="1">
    <location>
        <begin position="20"/>
        <end position="355"/>
    </location>
</feature>
<evidence type="ECO:0000313" key="4">
    <source>
        <dbReference type="Proteomes" id="UP000240830"/>
    </source>
</evidence>
<comment type="caution">
    <text evidence="3">The sequence shown here is derived from an EMBL/GenBank/DDBJ whole genome shotgun (WGS) entry which is preliminary data.</text>
</comment>
<name>A0A2H9TH36_9FUNG</name>
<reference evidence="3 4" key="1">
    <citation type="submission" date="2016-10" db="EMBL/GenBank/DDBJ databases">
        <title>The genome of Paramicrosporidium saccamoebae is the missing link in understanding Cryptomycota and Microsporidia evolution.</title>
        <authorList>
            <person name="Quandt C.A."/>
            <person name="Beaudet D."/>
            <person name="Corsaro D."/>
            <person name="Michel R."/>
            <person name="Corradi N."/>
            <person name="James T."/>
        </authorList>
    </citation>
    <scope>NUCLEOTIDE SEQUENCE [LARGE SCALE GENOMIC DNA]</scope>
    <source>
        <strain evidence="3 4">KSL3</strain>
    </source>
</reference>
<evidence type="ECO:0000259" key="2">
    <source>
        <dbReference type="PROSITE" id="PS51767"/>
    </source>
</evidence>
<dbReference type="InterPro" id="IPR021109">
    <property type="entry name" value="Peptidase_aspartic_dom_sf"/>
</dbReference>